<comment type="caution">
    <text evidence="2">The sequence shown here is derived from an EMBL/GenBank/DDBJ whole genome shotgun (WGS) entry which is preliminary data.</text>
</comment>
<dbReference type="InterPro" id="IPR009091">
    <property type="entry name" value="RCC1/BLIP-II"/>
</dbReference>
<evidence type="ECO:0000256" key="1">
    <source>
        <dbReference type="PROSITE-ProRule" id="PRU00235"/>
    </source>
</evidence>
<dbReference type="OrthoDB" id="10256179at2759"/>
<accession>A0A9P6KH52</accession>
<dbReference type="Proteomes" id="UP000780801">
    <property type="component" value="Unassembled WGS sequence"/>
</dbReference>
<dbReference type="GO" id="GO:0034551">
    <property type="term" value="P:mitochondrial respiratory chain complex III assembly"/>
    <property type="evidence" value="ECO:0007669"/>
    <property type="project" value="TreeGrafter"/>
</dbReference>
<dbReference type="PROSITE" id="PS50012">
    <property type="entry name" value="RCC1_3"/>
    <property type="match status" value="1"/>
</dbReference>
<dbReference type="SUPFAM" id="SSF50985">
    <property type="entry name" value="RCC1/BLIP-II"/>
    <property type="match status" value="1"/>
</dbReference>
<gene>
    <name evidence="2" type="ORF">BGW38_006123</name>
</gene>
<dbReference type="InterPro" id="IPR053245">
    <property type="entry name" value="MitoProcess-Associated"/>
</dbReference>
<dbReference type="AlphaFoldDB" id="A0A9P6KH52"/>
<proteinExistence type="predicted"/>
<dbReference type="Pfam" id="PF13540">
    <property type="entry name" value="RCC1_2"/>
    <property type="match status" value="1"/>
</dbReference>
<evidence type="ECO:0000313" key="2">
    <source>
        <dbReference type="EMBL" id="KAF9584532.1"/>
    </source>
</evidence>
<dbReference type="EMBL" id="JAABOA010000390">
    <property type="protein sequence ID" value="KAF9584532.1"/>
    <property type="molecule type" value="Genomic_DNA"/>
</dbReference>
<organism evidence="2 3">
    <name type="scientific">Lunasporangiospora selenospora</name>
    <dbReference type="NCBI Taxonomy" id="979761"/>
    <lineage>
        <taxon>Eukaryota</taxon>
        <taxon>Fungi</taxon>
        <taxon>Fungi incertae sedis</taxon>
        <taxon>Mucoromycota</taxon>
        <taxon>Mortierellomycotina</taxon>
        <taxon>Mortierellomycetes</taxon>
        <taxon>Mortierellales</taxon>
        <taxon>Mortierellaceae</taxon>
        <taxon>Lunasporangiospora</taxon>
    </lineage>
</organism>
<keyword evidence="3" id="KW-1185">Reference proteome</keyword>
<evidence type="ECO:0000313" key="3">
    <source>
        <dbReference type="Proteomes" id="UP000780801"/>
    </source>
</evidence>
<protein>
    <recommendedName>
        <fullName evidence="4">Alpha-tubulin suppressor</fullName>
    </recommendedName>
</protein>
<dbReference type="GO" id="GO:0005743">
    <property type="term" value="C:mitochondrial inner membrane"/>
    <property type="evidence" value="ECO:0007669"/>
    <property type="project" value="TreeGrafter"/>
</dbReference>
<reference evidence="2" key="1">
    <citation type="journal article" date="2020" name="Fungal Divers.">
        <title>Resolving the Mortierellaceae phylogeny through synthesis of multi-gene phylogenetics and phylogenomics.</title>
        <authorList>
            <person name="Vandepol N."/>
            <person name="Liber J."/>
            <person name="Desiro A."/>
            <person name="Na H."/>
            <person name="Kennedy M."/>
            <person name="Barry K."/>
            <person name="Grigoriev I.V."/>
            <person name="Miller A.N."/>
            <person name="O'Donnell K."/>
            <person name="Stajich J.E."/>
            <person name="Bonito G."/>
        </authorList>
    </citation>
    <scope>NUCLEOTIDE SEQUENCE</scope>
    <source>
        <strain evidence="2">KOD1015</strain>
    </source>
</reference>
<name>A0A9P6KH52_9FUNG</name>
<dbReference type="PANTHER" id="PTHR47563:SF1">
    <property type="entry name" value="PROTEIN FMP25, MITOCHONDRIAL"/>
    <property type="match status" value="1"/>
</dbReference>
<dbReference type="InterPro" id="IPR000408">
    <property type="entry name" value="Reg_chr_condens"/>
</dbReference>
<sequence>MLRLGHVARHRLALGSTRSTLTSPGSRLVSVRSLTSSSPSSRHASYSLGWFVGAGVVFTGVTLLAQSPTLGLAGSPVYNDSPESKDQKGESLGTRLAGFFRKPPPVVEQRDIVLDTDLTVTSWKQQEQDALLKAPGIMLWGSNKSGIVDPTGKAPGIVQIPQRLATFNGKVLRDLKLGDDFAAAVDDDGNVYQWGTGFNKDSHTPEITLKNRDIVQVTLCDSKLYGLSKDGASVFVMPKVRPATGPAKTALEYQPPKASGGVWKIVSMASGKTHMLMLTSSGRVFGSEDGLSISLVGSSEFKDSRILEIACGEVHSLARDDQGRCWAWGVNGFGQLAMGAYSHAYLRLAQPTLIKDIPGKKEGTSCVKVAAGGQTSFFVIEDENSAMYKVKSAGMGQWGQLGDGTFTHIQGSLVTIGPLSNLAEYKEEEKKMTPIGIHSLAIGSTHAFAVLDNAVQVDSTLAHDTIVHGRDVFAWGQNTYFQLLTGKRSNKTEPVYALPLDSQLLKTAEESLADIAQGKSQGATSLSTLPDATNRLQLTPARLRRDMLVASMDKAATAKSNTGPVSASDEMVELKITAGNGVSAVYCGTI</sequence>
<evidence type="ECO:0008006" key="4">
    <source>
        <dbReference type="Google" id="ProtNLM"/>
    </source>
</evidence>
<dbReference type="Gene3D" id="2.130.10.30">
    <property type="entry name" value="Regulator of chromosome condensation 1/beta-lactamase-inhibitor protein II"/>
    <property type="match status" value="1"/>
</dbReference>
<feature type="repeat" description="RCC1" evidence="1">
    <location>
        <begin position="323"/>
        <end position="382"/>
    </location>
</feature>
<dbReference type="PANTHER" id="PTHR47563">
    <property type="entry name" value="PROTEIN FMP25, MITOCHONDRIAL"/>
    <property type="match status" value="1"/>
</dbReference>